<dbReference type="AlphaFoldDB" id="A0A2P2NWM6"/>
<sequence>MLIASPIYFVIEASARIFFLFCKCFFSVNFQYRLPKACNVYSPTLSRSA</sequence>
<reference evidence="1" key="1">
    <citation type="submission" date="2018-02" db="EMBL/GenBank/DDBJ databases">
        <title>Rhizophora mucronata_Transcriptome.</title>
        <authorList>
            <person name="Meera S.P."/>
            <person name="Sreeshan A."/>
            <person name="Augustine A."/>
        </authorList>
    </citation>
    <scope>NUCLEOTIDE SEQUENCE</scope>
    <source>
        <tissue evidence="1">Leaf</tissue>
    </source>
</reference>
<accession>A0A2P2NWM6</accession>
<evidence type="ECO:0000313" key="1">
    <source>
        <dbReference type="EMBL" id="MBX46850.1"/>
    </source>
</evidence>
<proteinExistence type="predicted"/>
<organism evidence="1">
    <name type="scientific">Rhizophora mucronata</name>
    <name type="common">Asiatic mangrove</name>
    <dbReference type="NCBI Taxonomy" id="61149"/>
    <lineage>
        <taxon>Eukaryota</taxon>
        <taxon>Viridiplantae</taxon>
        <taxon>Streptophyta</taxon>
        <taxon>Embryophyta</taxon>
        <taxon>Tracheophyta</taxon>
        <taxon>Spermatophyta</taxon>
        <taxon>Magnoliopsida</taxon>
        <taxon>eudicotyledons</taxon>
        <taxon>Gunneridae</taxon>
        <taxon>Pentapetalae</taxon>
        <taxon>rosids</taxon>
        <taxon>fabids</taxon>
        <taxon>Malpighiales</taxon>
        <taxon>Rhizophoraceae</taxon>
        <taxon>Rhizophora</taxon>
    </lineage>
</organism>
<protein>
    <submittedName>
        <fullName evidence="1">Uncharacterized protein</fullName>
    </submittedName>
</protein>
<name>A0A2P2NWM6_RHIMU</name>
<dbReference type="EMBL" id="GGEC01066366">
    <property type="protein sequence ID" value="MBX46850.1"/>
    <property type="molecule type" value="Transcribed_RNA"/>
</dbReference>